<dbReference type="PROSITE" id="PS50188">
    <property type="entry name" value="B302_SPRY"/>
    <property type="match status" value="1"/>
</dbReference>
<feature type="domain" description="RING-type" evidence="8">
    <location>
        <begin position="15"/>
        <end position="58"/>
    </location>
</feature>
<dbReference type="Gene3D" id="4.10.830.40">
    <property type="match status" value="1"/>
</dbReference>
<dbReference type="SMART" id="SM00336">
    <property type="entry name" value="BBOX"/>
    <property type="match status" value="1"/>
</dbReference>
<dbReference type="SMART" id="SM00449">
    <property type="entry name" value="SPRY"/>
    <property type="match status" value="1"/>
</dbReference>
<dbReference type="Gene3D" id="3.30.40.10">
    <property type="entry name" value="Zinc/RING finger domain, C3HC4 (zinc finger)"/>
    <property type="match status" value="1"/>
</dbReference>
<dbReference type="PANTHER" id="PTHR25465">
    <property type="entry name" value="B-BOX DOMAIN CONTAINING"/>
    <property type="match status" value="1"/>
</dbReference>
<evidence type="ECO:0000313" key="12">
    <source>
        <dbReference type="Proteomes" id="UP000265100"/>
    </source>
</evidence>
<reference evidence="12" key="2">
    <citation type="submission" date="2023-03" db="EMBL/GenBank/DDBJ databases">
        <authorList>
            <consortium name="Wellcome Sanger Institute Data Sharing"/>
        </authorList>
    </citation>
    <scope>NUCLEOTIDE SEQUENCE [LARGE SCALE GENOMIC DNA]</scope>
</reference>
<dbReference type="InterPro" id="IPR043136">
    <property type="entry name" value="B30.2/SPRY_sf"/>
</dbReference>
<feature type="domain" description="B30.2/SPRY" evidence="10">
    <location>
        <begin position="364"/>
        <end position="563"/>
    </location>
</feature>
<dbReference type="GeneID" id="113026060"/>
<dbReference type="InterPro" id="IPR058030">
    <property type="entry name" value="TRIM8/14/16/25/29/45/65_CC"/>
</dbReference>
<reference evidence="11 12" key="1">
    <citation type="submission" date="2018-05" db="EMBL/GenBank/DDBJ databases">
        <authorList>
            <person name="Datahose"/>
        </authorList>
    </citation>
    <scope>NUCLEOTIDE SEQUENCE</scope>
</reference>
<evidence type="ECO:0000259" key="8">
    <source>
        <dbReference type="PROSITE" id="PS50089"/>
    </source>
</evidence>
<reference evidence="11" key="4">
    <citation type="submission" date="2025-09" db="UniProtKB">
        <authorList>
            <consortium name="Ensembl"/>
        </authorList>
    </citation>
    <scope>IDENTIFICATION</scope>
</reference>
<dbReference type="SUPFAM" id="SSF49899">
    <property type="entry name" value="Concanavalin A-like lectins/glucanases"/>
    <property type="match status" value="1"/>
</dbReference>
<evidence type="ECO:0000256" key="2">
    <source>
        <dbReference type="ARBA" id="ARBA00022723"/>
    </source>
</evidence>
<dbReference type="PROSITE" id="PS00518">
    <property type="entry name" value="ZF_RING_1"/>
    <property type="match status" value="1"/>
</dbReference>
<keyword evidence="1" id="KW-0399">Innate immunity</keyword>
<evidence type="ECO:0000259" key="10">
    <source>
        <dbReference type="PROSITE" id="PS50188"/>
    </source>
</evidence>
<dbReference type="GO" id="GO:0045087">
    <property type="term" value="P:innate immune response"/>
    <property type="evidence" value="ECO:0007669"/>
    <property type="project" value="UniProtKB-KW"/>
</dbReference>
<keyword evidence="3 6" id="KW-0863">Zinc-finger</keyword>
<dbReference type="Pfam" id="PF25600">
    <property type="entry name" value="TRIM_CC"/>
    <property type="match status" value="1"/>
</dbReference>
<evidence type="ECO:0000256" key="3">
    <source>
        <dbReference type="ARBA" id="ARBA00022771"/>
    </source>
</evidence>
<evidence type="ECO:0000313" key="11">
    <source>
        <dbReference type="Ensembl" id="ENSACLP00000001527.2"/>
    </source>
</evidence>
<name>A0A3P8N9R7_ASTCA</name>
<accession>A0A3P8N9R7</accession>
<proteinExistence type="predicted"/>
<dbReference type="InterPro" id="IPR003877">
    <property type="entry name" value="SPRY_dom"/>
</dbReference>
<dbReference type="SUPFAM" id="SSF57845">
    <property type="entry name" value="B-box zinc-binding domain"/>
    <property type="match status" value="1"/>
</dbReference>
<dbReference type="Gene3D" id="3.30.160.60">
    <property type="entry name" value="Classic Zinc Finger"/>
    <property type="match status" value="1"/>
</dbReference>
<evidence type="ECO:0000256" key="5">
    <source>
        <dbReference type="ARBA" id="ARBA00022859"/>
    </source>
</evidence>
<dbReference type="InterPro" id="IPR013083">
    <property type="entry name" value="Znf_RING/FYVE/PHD"/>
</dbReference>
<dbReference type="PANTHER" id="PTHR25465:SF5">
    <property type="entry name" value="E3 UBIQUITIN_ISG15 LIGASE TRIM25-RELATED"/>
    <property type="match status" value="1"/>
</dbReference>
<dbReference type="CDD" id="cd16543">
    <property type="entry name" value="RING-HC_TRIM77_C-IV"/>
    <property type="match status" value="1"/>
</dbReference>
<keyword evidence="2" id="KW-0479">Metal-binding</keyword>
<sequence length="563" mass="64354">MAQQGIQLDQDKLCCSICLDLLKDPVTIPCGHNYCMNCIKCCWDRGDLREIPCCPQCRQAFIPRPALVKNTMLAELVEELKKSGLQAPPADHCDAGSEDVACDFCIGEKMKAVKSCLQCLVFYCEQHLQPHYESTAFKKHKLVDPSQMRIICPRHNEVMKIFCRTDQQCICYLCSMDEHKGHCTVSAEAERKERQKALGASHEKLQQRLQEREEAKRVFQQEVEAINHSADKAVRCSETIFTELIKTIEKRRSDVTQQIRLQQKTEVSRVKELQEKLQQEISELRRRNTELEQLFHTEDHTQFLCTYTSLSHISEWTDSPSINIRPLRYFKDVTAAVAKARDKMQEMFSDVYTNISQTVSEVDVLLPQPDPKTRATFLQYSCQLTLDQSTANSLLILSEGNRKVTGMPTLLAAVQLAVDLYANKPESHAFTNRFQVLSRETLTGRCYWEVEWSGGGVTVAVTYRDISRKQQEESEFGHNDKSWALQCVDQRCFFKHNKRKTPISVCRPSRVGVYLDHRAGILSFYRVSGTMTLLHRVQTTFTQPLCAGLGLDMGSTAKLSDLK</sequence>
<dbReference type="Proteomes" id="UP000265100">
    <property type="component" value="Chromosome 7"/>
</dbReference>
<dbReference type="Bgee" id="ENSACLG00000001068">
    <property type="expression patterns" value="Expressed in spleen"/>
</dbReference>
<keyword evidence="5" id="KW-0391">Immunity</keyword>
<feature type="coiled-coil region" evidence="7">
    <location>
        <begin position="267"/>
        <end position="294"/>
    </location>
</feature>
<dbReference type="InterPro" id="IPR001870">
    <property type="entry name" value="B30.2/SPRY"/>
</dbReference>
<dbReference type="CDD" id="cd19769">
    <property type="entry name" value="Bbox2_TRIM16-like"/>
    <property type="match status" value="1"/>
</dbReference>
<dbReference type="CDD" id="cd19802">
    <property type="entry name" value="Bbox1_TRIM8-like"/>
    <property type="match status" value="1"/>
</dbReference>
<dbReference type="Gene3D" id="2.60.120.920">
    <property type="match status" value="1"/>
</dbReference>
<evidence type="ECO:0000256" key="4">
    <source>
        <dbReference type="ARBA" id="ARBA00022833"/>
    </source>
</evidence>
<keyword evidence="12" id="KW-1185">Reference proteome</keyword>
<dbReference type="AlphaFoldDB" id="A0A3P8N9R7"/>
<dbReference type="PROSITE" id="PS50119">
    <property type="entry name" value="ZF_BBOX"/>
    <property type="match status" value="1"/>
</dbReference>
<dbReference type="GO" id="GO:0008270">
    <property type="term" value="F:zinc ion binding"/>
    <property type="evidence" value="ECO:0007669"/>
    <property type="project" value="UniProtKB-KW"/>
</dbReference>
<dbReference type="SMART" id="SM00184">
    <property type="entry name" value="RING"/>
    <property type="match status" value="1"/>
</dbReference>
<dbReference type="PROSITE" id="PS50089">
    <property type="entry name" value="ZF_RING_2"/>
    <property type="match status" value="1"/>
</dbReference>
<dbReference type="Pfam" id="PF00643">
    <property type="entry name" value="zf-B_box"/>
    <property type="match status" value="1"/>
</dbReference>
<evidence type="ECO:0000256" key="1">
    <source>
        <dbReference type="ARBA" id="ARBA00022588"/>
    </source>
</evidence>
<evidence type="ECO:0008006" key="13">
    <source>
        <dbReference type="Google" id="ProtNLM"/>
    </source>
</evidence>
<keyword evidence="4" id="KW-0862">Zinc</keyword>
<dbReference type="PRINTS" id="PR01407">
    <property type="entry name" value="BUTYPHLNCDUF"/>
</dbReference>
<feature type="domain" description="B box-type" evidence="9">
    <location>
        <begin position="147"/>
        <end position="187"/>
    </location>
</feature>
<dbReference type="InterPro" id="IPR051051">
    <property type="entry name" value="E3_ubiq-ligase_TRIM/RNF"/>
</dbReference>
<evidence type="ECO:0000256" key="7">
    <source>
        <dbReference type="SAM" id="Coils"/>
    </source>
</evidence>
<evidence type="ECO:0000256" key="6">
    <source>
        <dbReference type="PROSITE-ProRule" id="PRU00024"/>
    </source>
</evidence>
<dbReference type="RefSeq" id="XP_026030263.1">
    <property type="nucleotide sequence ID" value="XM_026174478.1"/>
</dbReference>
<evidence type="ECO:0000259" key="9">
    <source>
        <dbReference type="PROSITE" id="PS50119"/>
    </source>
</evidence>
<dbReference type="InterPro" id="IPR017907">
    <property type="entry name" value="Znf_RING_CS"/>
</dbReference>
<dbReference type="InterPro" id="IPR001841">
    <property type="entry name" value="Znf_RING"/>
</dbReference>
<dbReference type="InterPro" id="IPR003879">
    <property type="entry name" value="Butyrophylin_SPRY"/>
</dbReference>
<dbReference type="GeneTree" id="ENSGT01150000286950"/>
<reference evidence="11" key="3">
    <citation type="submission" date="2025-08" db="UniProtKB">
        <authorList>
            <consortium name="Ensembl"/>
        </authorList>
    </citation>
    <scope>IDENTIFICATION</scope>
</reference>
<dbReference type="Pfam" id="PF00622">
    <property type="entry name" value="SPRY"/>
    <property type="match status" value="1"/>
</dbReference>
<dbReference type="Ensembl" id="ENSACLT00000001561.2">
    <property type="protein sequence ID" value="ENSACLP00000001527.2"/>
    <property type="gene ID" value="ENSACLG00000001068.2"/>
</dbReference>
<dbReference type="SUPFAM" id="SSF57850">
    <property type="entry name" value="RING/U-box"/>
    <property type="match status" value="1"/>
</dbReference>
<organism evidence="11 12">
    <name type="scientific">Astatotilapia calliptera</name>
    <name type="common">Eastern happy</name>
    <name type="synonym">Chromis callipterus</name>
    <dbReference type="NCBI Taxonomy" id="8154"/>
    <lineage>
        <taxon>Eukaryota</taxon>
        <taxon>Metazoa</taxon>
        <taxon>Chordata</taxon>
        <taxon>Craniata</taxon>
        <taxon>Vertebrata</taxon>
        <taxon>Euteleostomi</taxon>
        <taxon>Actinopterygii</taxon>
        <taxon>Neopterygii</taxon>
        <taxon>Teleostei</taxon>
        <taxon>Neoteleostei</taxon>
        <taxon>Acanthomorphata</taxon>
        <taxon>Ovalentaria</taxon>
        <taxon>Cichlomorphae</taxon>
        <taxon>Cichliformes</taxon>
        <taxon>Cichlidae</taxon>
        <taxon>African cichlids</taxon>
        <taxon>Pseudocrenilabrinae</taxon>
        <taxon>Haplochromini</taxon>
        <taxon>Astatotilapia</taxon>
    </lineage>
</organism>
<protein>
    <recommendedName>
        <fullName evidence="13">Tripartite motif-containing protein 16-like</fullName>
    </recommendedName>
</protein>
<dbReference type="InterPro" id="IPR000315">
    <property type="entry name" value="Znf_B-box"/>
</dbReference>
<dbReference type="CDD" id="cd16040">
    <property type="entry name" value="SPRY_PRY_SNTX"/>
    <property type="match status" value="1"/>
</dbReference>
<dbReference type="InterPro" id="IPR013320">
    <property type="entry name" value="ConA-like_dom_sf"/>
</dbReference>
<dbReference type="Pfam" id="PF15227">
    <property type="entry name" value="zf-C3HC4_4"/>
    <property type="match status" value="1"/>
</dbReference>
<keyword evidence="7" id="KW-0175">Coiled coil</keyword>